<evidence type="ECO:0000256" key="4">
    <source>
        <dbReference type="ARBA" id="ARBA00023002"/>
    </source>
</evidence>
<dbReference type="GO" id="GO:0005739">
    <property type="term" value="C:mitochondrion"/>
    <property type="evidence" value="ECO:0007669"/>
    <property type="project" value="UniProtKB-SubCell"/>
</dbReference>
<dbReference type="Gene3D" id="3.90.1150.10">
    <property type="entry name" value="Aspartate Aminotransferase, domain 1"/>
    <property type="match status" value="2"/>
</dbReference>
<dbReference type="InterPro" id="IPR049315">
    <property type="entry name" value="GDC-P_N"/>
</dbReference>
<dbReference type="Proteomes" id="UP001174909">
    <property type="component" value="Unassembled WGS sequence"/>
</dbReference>
<accession>A0AA35R195</accession>
<keyword evidence="7" id="KW-0809">Transit peptide</keyword>
<dbReference type="FunFam" id="3.40.640.10:FF:000224">
    <property type="entry name" value="Probable glycine dehydrogenase (decarboxylating) subunit 2"/>
    <property type="match status" value="1"/>
</dbReference>
<gene>
    <name evidence="10" type="ORF">GBAR_LOCUS2913</name>
</gene>
<dbReference type="Pfam" id="PF02347">
    <property type="entry name" value="GDC-P"/>
    <property type="match status" value="2"/>
</dbReference>
<evidence type="ECO:0000256" key="3">
    <source>
        <dbReference type="ARBA" id="ARBA00022898"/>
    </source>
</evidence>
<feature type="domain" description="Glycine cleavage system P-protein N-terminal" evidence="8">
    <location>
        <begin position="511"/>
        <end position="763"/>
    </location>
</feature>
<dbReference type="SUPFAM" id="SSF53383">
    <property type="entry name" value="PLP-dependent transferases"/>
    <property type="match status" value="2"/>
</dbReference>
<proteinExistence type="inferred from homology"/>
<comment type="subunit">
    <text evidence="7">The glycine cleavage system is composed of four proteins: P, T, L and H.</text>
</comment>
<dbReference type="GO" id="GO:0004375">
    <property type="term" value="F:glycine dehydrogenase (decarboxylating) activity"/>
    <property type="evidence" value="ECO:0007669"/>
    <property type="project" value="UniProtKB-UniRule"/>
</dbReference>
<evidence type="ECO:0000256" key="1">
    <source>
        <dbReference type="ARBA" id="ARBA00001933"/>
    </source>
</evidence>
<dbReference type="PANTHER" id="PTHR11773">
    <property type="entry name" value="GLYCINE DEHYDROGENASE, DECARBOXYLATING"/>
    <property type="match status" value="1"/>
</dbReference>
<dbReference type="EMBL" id="CASHTH010000400">
    <property type="protein sequence ID" value="CAI8000396.1"/>
    <property type="molecule type" value="Genomic_DNA"/>
</dbReference>
<sequence>MAARALVLVQRMTIARRAFSLSACVRHERLHEVLPPHESFARRHIGPSSEDTQEMLRVCGVETMEELISKTVPESIRSTQELILDPPLSELELVDRISDLASKNEVHRSYIGLGYYDCITPAVIKRNVMENPGWITPYTPYQAELAQGRLECLMNYQTMVCDLSAMDVANASLLDEATAAAEAMALCFRQFKDNEHNVFYVDRHVHPHSLAVIQTRANHLGVKTVVDDFHNFDFSTGTVCGVLVQYPNTDGQINDFTEMIEKAHENKVLVAMATDLLTLTLLKPPGDLGADIALGSSQRLGVPMGFGGPHAGFFAVKKPLLKSMPGRIVGRTWDHQSMPTHRLCLQTREQQIRKDKATSNICTAQALLANMSALYTIYHGPEGLRDIAYRIHRSTLVLAEALRRQGHIIHLGPFFDTIKVTCNSHVADRLKVLRRAREKKINLRISDEDDLGVSLDETVTASDVSDLMWIFGCTRETQDSIVASAPEDITEGSFLDSEYQRTSQYLSHPVFNKYHSETALLRYMKQLENLDLSLAHSMIPLGSCTMKLNATSELLPISMPEFASLHPFAPEEQSVGYQEMLEELDRDLCEITGYDKFSFQPNSGAQGEFAGLCAIMAYHRDRDEQHRKPMGPTAASAQMAGLNVVYIPTDKKTGMVSIEDFKIKVEETRKDLAAVMVTYPSTYGVFEETIVDLCDMVHHYGGQVYVDGANLNAQVGLCRPGDYGGDVSHLNLHKTFCIPHGGGGPGMGPIGVKAHLAQYLPSHPITSTSSDPAKSLGTVSAAAWGSASILPISWAYIKLMGPQGLRSASEVAILNANYMAARLKDHYKILFRGAHGFNAHEFILDTRDFKTSANVDSIDITKRLQDYSLHAPTVSWPVSNTLMLEPTESEDREMMDNYCDALISIREEIREIEDGKYSKDNNVIKGAPHTMKVVTADDWDRPYSRTKAAFPASWLLPVNKVWPGSARQEEIHGDRNVVATLYEALSTVKKK</sequence>
<keyword evidence="11" id="KW-1185">Reference proteome</keyword>
<name>A0AA35R195_GEOBA</name>
<dbReference type="GO" id="GO:0016594">
    <property type="term" value="F:glycine binding"/>
    <property type="evidence" value="ECO:0007669"/>
    <property type="project" value="TreeGrafter"/>
</dbReference>
<evidence type="ECO:0000259" key="8">
    <source>
        <dbReference type="Pfam" id="PF02347"/>
    </source>
</evidence>
<evidence type="ECO:0000256" key="2">
    <source>
        <dbReference type="ARBA" id="ARBA00010756"/>
    </source>
</evidence>
<feature type="domain" description="Glycine dehydrogenase C-terminal" evidence="9">
    <location>
        <begin position="808"/>
        <end position="929"/>
    </location>
</feature>
<dbReference type="EC" id="1.4.4.2" evidence="7"/>
<evidence type="ECO:0000256" key="6">
    <source>
        <dbReference type="PIRSR" id="PIRSR603437-50"/>
    </source>
</evidence>
<dbReference type="GO" id="GO:0005960">
    <property type="term" value="C:glycine cleavage complex"/>
    <property type="evidence" value="ECO:0007669"/>
    <property type="project" value="TreeGrafter"/>
</dbReference>
<comment type="similarity">
    <text evidence="2 7">Belongs to the GcvP family.</text>
</comment>
<comment type="catalytic activity">
    <reaction evidence="5 7">
        <text>N(6)-[(R)-lipoyl]-L-lysyl-[glycine-cleavage complex H protein] + glycine + H(+) = N(6)-[(R)-S(8)-aminomethyldihydrolipoyl]-L-lysyl-[glycine-cleavage complex H protein] + CO2</text>
        <dbReference type="Rhea" id="RHEA:24304"/>
        <dbReference type="Rhea" id="RHEA-COMP:10494"/>
        <dbReference type="Rhea" id="RHEA-COMP:10495"/>
        <dbReference type="ChEBI" id="CHEBI:15378"/>
        <dbReference type="ChEBI" id="CHEBI:16526"/>
        <dbReference type="ChEBI" id="CHEBI:57305"/>
        <dbReference type="ChEBI" id="CHEBI:83099"/>
        <dbReference type="ChEBI" id="CHEBI:83143"/>
        <dbReference type="EC" id="1.4.4.2"/>
    </reaction>
</comment>
<dbReference type="InterPro" id="IPR049316">
    <property type="entry name" value="GDC-P_C"/>
</dbReference>
<feature type="domain" description="Glycine cleavage system P-protein N-terminal" evidence="8">
    <location>
        <begin position="42"/>
        <end position="471"/>
    </location>
</feature>
<dbReference type="InterPro" id="IPR015422">
    <property type="entry name" value="PyrdxlP-dep_Trfase_small"/>
</dbReference>
<reference evidence="10" key="1">
    <citation type="submission" date="2023-03" db="EMBL/GenBank/DDBJ databases">
        <authorList>
            <person name="Steffen K."/>
            <person name="Cardenas P."/>
        </authorList>
    </citation>
    <scope>NUCLEOTIDE SEQUENCE</scope>
</reference>
<comment type="caution">
    <text evidence="10">The sequence shown here is derived from an EMBL/GenBank/DDBJ whole genome shotgun (WGS) entry which is preliminary data.</text>
</comment>
<dbReference type="PANTHER" id="PTHR11773:SF1">
    <property type="entry name" value="GLYCINE DEHYDROGENASE (DECARBOXYLATING), MITOCHONDRIAL"/>
    <property type="match status" value="1"/>
</dbReference>
<protein>
    <recommendedName>
        <fullName evidence="7">Glycine cleavage system P protein</fullName>
        <ecNumber evidence="7">1.4.4.2</ecNumber>
    </recommendedName>
</protein>
<dbReference type="AlphaFoldDB" id="A0AA35R195"/>
<dbReference type="Pfam" id="PF21478">
    <property type="entry name" value="GcvP2_C"/>
    <property type="match status" value="1"/>
</dbReference>
<keyword evidence="3 6" id="KW-0663">Pyridoxal phosphate</keyword>
<dbReference type="InterPro" id="IPR015421">
    <property type="entry name" value="PyrdxlP-dep_Trfase_major"/>
</dbReference>
<dbReference type="InterPro" id="IPR015424">
    <property type="entry name" value="PyrdxlP-dep_Trfase"/>
</dbReference>
<dbReference type="InterPro" id="IPR003437">
    <property type="entry name" value="GcvP"/>
</dbReference>
<keyword evidence="4 7" id="KW-0560">Oxidoreductase</keyword>
<dbReference type="InterPro" id="IPR020581">
    <property type="entry name" value="GDC_P"/>
</dbReference>
<dbReference type="GO" id="GO:0030170">
    <property type="term" value="F:pyridoxal phosphate binding"/>
    <property type="evidence" value="ECO:0007669"/>
    <property type="project" value="TreeGrafter"/>
</dbReference>
<feature type="modified residue" description="N6-(pyridoxal phosphate)lysine" evidence="6">
    <location>
        <position position="734"/>
    </location>
</feature>
<comment type="function">
    <text evidence="7">The glycine cleavage system catalyzes the degradation of glycine.</text>
</comment>
<evidence type="ECO:0000256" key="7">
    <source>
        <dbReference type="RuleBase" id="RU364056"/>
    </source>
</evidence>
<dbReference type="Gene3D" id="3.40.640.10">
    <property type="entry name" value="Type I PLP-dependent aspartate aminotransferase-like (Major domain)"/>
    <property type="match status" value="2"/>
</dbReference>
<evidence type="ECO:0000313" key="11">
    <source>
        <dbReference type="Proteomes" id="UP001174909"/>
    </source>
</evidence>
<dbReference type="CDD" id="cd00613">
    <property type="entry name" value="GDC-P"/>
    <property type="match status" value="1"/>
</dbReference>
<evidence type="ECO:0000259" key="9">
    <source>
        <dbReference type="Pfam" id="PF21478"/>
    </source>
</evidence>
<organism evidence="10 11">
    <name type="scientific">Geodia barretti</name>
    <name type="common">Barrett's horny sponge</name>
    <dbReference type="NCBI Taxonomy" id="519541"/>
    <lineage>
        <taxon>Eukaryota</taxon>
        <taxon>Metazoa</taxon>
        <taxon>Porifera</taxon>
        <taxon>Demospongiae</taxon>
        <taxon>Heteroscleromorpha</taxon>
        <taxon>Tetractinellida</taxon>
        <taxon>Astrophorina</taxon>
        <taxon>Geodiidae</taxon>
        <taxon>Geodia</taxon>
    </lineage>
</organism>
<comment type="cofactor">
    <cofactor evidence="1 6 7">
        <name>pyridoxal 5'-phosphate</name>
        <dbReference type="ChEBI" id="CHEBI:597326"/>
    </cofactor>
</comment>
<dbReference type="NCBIfam" id="TIGR00461">
    <property type="entry name" value="gcvP"/>
    <property type="match status" value="1"/>
</dbReference>
<evidence type="ECO:0000313" key="10">
    <source>
        <dbReference type="EMBL" id="CAI8000396.1"/>
    </source>
</evidence>
<comment type="subcellular location">
    <subcellularLocation>
        <location evidence="7">Mitochondrion</location>
    </subcellularLocation>
</comment>
<evidence type="ECO:0000256" key="5">
    <source>
        <dbReference type="ARBA" id="ARBA00049026"/>
    </source>
</evidence>
<dbReference type="GO" id="GO:0019464">
    <property type="term" value="P:glycine decarboxylation via glycine cleavage system"/>
    <property type="evidence" value="ECO:0007669"/>
    <property type="project" value="TreeGrafter"/>
</dbReference>
<dbReference type="FunFam" id="3.40.640.10:FF:000005">
    <property type="entry name" value="Glycine dehydrogenase (decarboxylating), mitochondrial"/>
    <property type="match status" value="1"/>
</dbReference>
<keyword evidence="7" id="KW-0496">Mitochondrion</keyword>